<evidence type="ECO:0000256" key="7">
    <source>
        <dbReference type="SAM" id="Phobius"/>
    </source>
</evidence>
<keyword evidence="5 7" id="KW-0472">Membrane</keyword>
<comment type="similarity">
    <text evidence="6">Belongs to the major facilitator superfamily. Allantoate permease family.</text>
</comment>
<dbReference type="GO" id="GO:0015225">
    <property type="term" value="F:biotin transmembrane transporter activity"/>
    <property type="evidence" value="ECO:0007669"/>
    <property type="project" value="EnsemblFungi"/>
</dbReference>
<dbReference type="SUPFAM" id="SSF103473">
    <property type="entry name" value="MFS general substrate transporter"/>
    <property type="match status" value="1"/>
</dbReference>
<keyword evidence="2" id="KW-0813">Transport</keyword>
<dbReference type="GO" id="GO:0005886">
    <property type="term" value="C:plasma membrane"/>
    <property type="evidence" value="ECO:0007669"/>
    <property type="project" value="EnsemblFungi"/>
</dbReference>
<reference evidence="9" key="1">
    <citation type="journal article" date="2012" name="G3 (Bethesda)">
        <title>Pichia sorbitophila, an interspecies yeast hybrid reveals early steps of genome resolution following polyploidization.</title>
        <authorList>
            <person name="Leh Louis V."/>
            <person name="Despons L."/>
            <person name="Friedrich A."/>
            <person name="Martin T."/>
            <person name="Durrens P."/>
            <person name="Casaregola S."/>
            <person name="Neuveglise C."/>
            <person name="Fairhead C."/>
            <person name="Marck C."/>
            <person name="Cruz J.A."/>
            <person name="Straub M.L."/>
            <person name="Kugler V."/>
            <person name="Sacerdot C."/>
            <person name="Uzunov Z."/>
            <person name="Thierry A."/>
            <person name="Weiss S."/>
            <person name="Bleykasten C."/>
            <person name="De Montigny J."/>
            <person name="Jacques N."/>
            <person name="Jung P."/>
            <person name="Lemaire M."/>
            <person name="Mallet S."/>
            <person name="Morel G."/>
            <person name="Richard G.F."/>
            <person name="Sarkar A."/>
            <person name="Savel G."/>
            <person name="Schacherer J."/>
            <person name="Seret M.L."/>
            <person name="Talla E."/>
            <person name="Samson G."/>
            <person name="Jubin C."/>
            <person name="Poulain J."/>
            <person name="Vacherie B."/>
            <person name="Barbe V."/>
            <person name="Pelletier E."/>
            <person name="Sherman D.J."/>
            <person name="Westhof E."/>
            <person name="Weissenbach J."/>
            <person name="Baret P.V."/>
            <person name="Wincker P."/>
            <person name="Gaillardin C."/>
            <person name="Dujon B."/>
            <person name="Souciet J.L."/>
        </authorList>
    </citation>
    <scope>NUCLEOTIDE SEQUENCE [LARGE SCALE GENOMIC DNA]</scope>
    <source>
        <strain evidence="9">CBS 270.75 / DBVPG 7215 / KCTC 17166 / NRRL Y-17582</strain>
    </source>
</reference>
<evidence type="ECO:0000256" key="5">
    <source>
        <dbReference type="ARBA" id="ARBA00023136"/>
    </source>
</evidence>
<feature type="transmembrane region" description="Helical" evidence="7">
    <location>
        <begin position="436"/>
        <end position="456"/>
    </location>
</feature>
<name>G8JPZ4_ERECY</name>
<dbReference type="Gene3D" id="1.20.1250.20">
    <property type="entry name" value="MFS general substrate transporter like domains"/>
    <property type="match status" value="1"/>
</dbReference>
<dbReference type="OMA" id="CAILIKW"/>
<proteinExistence type="inferred from homology"/>
<protein>
    <recommendedName>
        <fullName evidence="10">Major facilitator superfamily (MFS) profile domain-containing protein</fullName>
    </recommendedName>
</protein>
<dbReference type="EMBL" id="CP002498">
    <property type="protein sequence ID" value="AET38457.1"/>
    <property type="molecule type" value="Genomic_DNA"/>
</dbReference>
<dbReference type="InterPro" id="IPR036259">
    <property type="entry name" value="MFS_trans_sf"/>
</dbReference>
<feature type="transmembrane region" description="Helical" evidence="7">
    <location>
        <begin position="362"/>
        <end position="385"/>
    </location>
</feature>
<dbReference type="FunFam" id="1.20.1250.20:FF:000065">
    <property type="entry name" value="Putative MFS pantothenate transporter"/>
    <property type="match status" value="1"/>
</dbReference>
<feature type="transmembrane region" description="Helical" evidence="7">
    <location>
        <begin position="290"/>
        <end position="311"/>
    </location>
</feature>
<evidence type="ECO:0000256" key="3">
    <source>
        <dbReference type="ARBA" id="ARBA00022692"/>
    </source>
</evidence>
<evidence type="ECO:0000256" key="4">
    <source>
        <dbReference type="ARBA" id="ARBA00022989"/>
    </source>
</evidence>
<accession>G8JPZ4</accession>
<dbReference type="RefSeq" id="XP_003645274.1">
    <property type="nucleotide sequence ID" value="XM_003645226.1"/>
</dbReference>
<dbReference type="KEGG" id="erc:Ecym_2758"/>
<gene>
    <name evidence="8" type="ordered locus">Ecym_2758</name>
</gene>
<dbReference type="PANTHER" id="PTHR43791">
    <property type="entry name" value="PERMEASE-RELATED"/>
    <property type="match status" value="1"/>
</dbReference>
<dbReference type="Proteomes" id="UP000006790">
    <property type="component" value="Chromosome 2"/>
</dbReference>
<dbReference type="eggNOG" id="KOG2533">
    <property type="taxonomic scope" value="Eukaryota"/>
</dbReference>
<keyword evidence="3 7" id="KW-0812">Transmembrane</keyword>
<keyword evidence="4 7" id="KW-1133">Transmembrane helix</keyword>
<evidence type="ECO:0008006" key="10">
    <source>
        <dbReference type="Google" id="ProtNLM"/>
    </source>
</evidence>
<comment type="subcellular location">
    <subcellularLocation>
        <location evidence="1">Membrane</location>
        <topology evidence="1">Multi-pass membrane protein</topology>
    </subcellularLocation>
</comment>
<evidence type="ECO:0000256" key="1">
    <source>
        <dbReference type="ARBA" id="ARBA00004141"/>
    </source>
</evidence>
<dbReference type="OrthoDB" id="3639251at2759"/>
<dbReference type="FunCoup" id="G8JPZ4">
    <property type="interactions" value="33"/>
</dbReference>
<dbReference type="InterPro" id="IPR011701">
    <property type="entry name" value="MFS"/>
</dbReference>
<evidence type="ECO:0000256" key="2">
    <source>
        <dbReference type="ARBA" id="ARBA00022448"/>
    </source>
</evidence>
<feature type="transmembrane region" description="Helical" evidence="7">
    <location>
        <begin position="462"/>
        <end position="484"/>
    </location>
</feature>
<dbReference type="GeneID" id="11468509"/>
<feature type="transmembrane region" description="Helical" evidence="7">
    <location>
        <begin position="224"/>
        <end position="247"/>
    </location>
</feature>
<dbReference type="Pfam" id="PF07690">
    <property type="entry name" value="MFS_1"/>
    <property type="match status" value="1"/>
</dbReference>
<dbReference type="InParanoid" id="G8JPZ4"/>
<dbReference type="HOGENOM" id="CLU_001265_4_2_1"/>
<dbReference type="PANTHER" id="PTHR43791:SF31">
    <property type="entry name" value="VITAMIN H TRANSPORTER"/>
    <property type="match status" value="1"/>
</dbReference>
<evidence type="ECO:0000313" key="9">
    <source>
        <dbReference type="Proteomes" id="UP000006790"/>
    </source>
</evidence>
<evidence type="ECO:0000256" key="6">
    <source>
        <dbReference type="ARBA" id="ARBA00037968"/>
    </source>
</evidence>
<keyword evidence="9" id="KW-1185">Reference proteome</keyword>
<feature type="transmembrane region" description="Helical" evidence="7">
    <location>
        <begin position="405"/>
        <end position="424"/>
    </location>
</feature>
<feature type="transmembrane region" description="Helical" evidence="7">
    <location>
        <begin position="193"/>
        <end position="212"/>
    </location>
</feature>
<feature type="transmembrane region" description="Helical" evidence="7">
    <location>
        <begin position="496"/>
        <end position="518"/>
    </location>
</feature>
<organism evidence="8 9">
    <name type="scientific">Eremothecium cymbalariae (strain CBS 270.75 / DBVPG 7215 / KCTC 17166 / NRRL Y-17582)</name>
    <name type="common">Yeast</name>
    <dbReference type="NCBI Taxonomy" id="931890"/>
    <lineage>
        <taxon>Eukaryota</taxon>
        <taxon>Fungi</taxon>
        <taxon>Dikarya</taxon>
        <taxon>Ascomycota</taxon>
        <taxon>Saccharomycotina</taxon>
        <taxon>Saccharomycetes</taxon>
        <taxon>Saccharomycetales</taxon>
        <taxon>Saccharomycetaceae</taxon>
        <taxon>Eremothecium</taxon>
    </lineage>
</organism>
<evidence type="ECO:0000313" key="8">
    <source>
        <dbReference type="EMBL" id="AET38457.1"/>
    </source>
</evidence>
<sequence>MGLGKYFPHLRVLPEEHAETAVSLDGKLHNGAVVSETVFSDGVSSEFDDKKVVIAGSSDDGTVVLRADIPYELRDESGRKWWKYFDEYEYRFNKQYILGRKWYEFLYPNHTTQSPAERTLLYKLDLIVGMYLMVLCWCKSVDSNNLTNSYISGMHEDLKMKGNDLVYTSTIANIGSIVFQLPFMYFLPRYPSVYILPIMDLGWSLFTVLCATVKNLAQLKAYRFILYAFGGAYYPVSQYVMGCWYAPDEISSRVCLFFFGQILGRVTAGFLQARLIQSLDNVLGLPGWRWMFLIDGLVISIHTAVVGYFVLPGVPSKCYSLFLTDEEIRIARERNKRNQIKDSVSNTSQLSSLLSLKLWKKVLFAPTLWILLLYDMFSWCCMTAYSGGWELMLDEEKRKGVYSVIAINNLSSIPASVGLGYLVICALGSDLFRSKWFFIVFGCLMHCIACAILIKWDVPKSVQWLAYMMTYWSIATTPCLWAFINDFLRHDPQVKAISWIIIYSVSQSTYNWVSVLVWKTVDAPQFKLGYRAAFIFTFLLGAWTFVILYFYKKNERKVALDNRIILYNTKKGIPIPSYVDTLMIKKGAYYYLKETYDVAKEPSPSKE</sequence>
<feature type="transmembrane region" description="Helical" evidence="7">
    <location>
        <begin position="530"/>
        <end position="551"/>
    </location>
</feature>
<dbReference type="AlphaFoldDB" id="G8JPZ4"/>